<evidence type="ECO:0000256" key="5">
    <source>
        <dbReference type="ARBA" id="ARBA00012251"/>
    </source>
</evidence>
<gene>
    <name evidence="13" type="ORF">CARUB_v10026182mg</name>
</gene>
<accession>R0EVI8</accession>
<evidence type="ECO:0000256" key="3">
    <source>
        <dbReference type="ARBA" id="ARBA00004906"/>
    </source>
</evidence>
<comment type="similarity">
    <text evidence="4">Belongs to the RBR family. Ariadne subfamily.</text>
</comment>
<dbReference type="InterPro" id="IPR031127">
    <property type="entry name" value="E3_UB_ligase_RBR"/>
</dbReference>
<keyword evidence="7" id="KW-0479">Metal-binding</keyword>
<evidence type="ECO:0000256" key="4">
    <source>
        <dbReference type="ARBA" id="ARBA00005884"/>
    </source>
</evidence>
<dbReference type="PROSITE" id="PS51873">
    <property type="entry name" value="TRIAD"/>
    <property type="match status" value="1"/>
</dbReference>
<feature type="domain" description="RING-type" evidence="12">
    <location>
        <begin position="116"/>
        <end position="362"/>
    </location>
</feature>
<name>R0EVI8_9BRAS</name>
<comment type="cofactor">
    <cofactor evidence="2">
        <name>Zn(2+)</name>
        <dbReference type="ChEBI" id="CHEBI:29105"/>
    </cofactor>
</comment>
<evidence type="ECO:0000313" key="13">
    <source>
        <dbReference type="EMBL" id="EOA13162.1"/>
    </source>
</evidence>
<evidence type="ECO:0000256" key="1">
    <source>
        <dbReference type="ARBA" id="ARBA00001798"/>
    </source>
</evidence>
<reference evidence="14" key="1">
    <citation type="journal article" date="2013" name="Nat. Genet.">
        <title>The Capsella rubella genome and the genomic consequences of rapid mating system evolution.</title>
        <authorList>
            <person name="Slotte T."/>
            <person name="Hazzouri K.M."/>
            <person name="Agren J.A."/>
            <person name="Koenig D."/>
            <person name="Maumus F."/>
            <person name="Guo Y.L."/>
            <person name="Steige K."/>
            <person name="Platts A.E."/>
            <person name="Escobar J.S."/>
            <person name="Newman L.K."/>
            <person name="Wang W."/>
            <person name="Mandakova T."/>
            <person name="Vello E."/>
            <person name="Smith L.M."/>
            <person name="Henz S.R."/>
            <person name="Steffen J."/>
            <person name="Takuno S."/>
            <person name="Brandvain Y."/>
            <person name="Coop G."/>
            <person name="Andolfatto P."/>
            <person name="Hu T.T."/>
            <person name="Blanchette M."/>
            <person name="Clark R.M."/>
            <person name="Quesneville H."/>
            <person name="Nordborg M."/>
            <person name="Gaut B.S."/>
            <person name="Lysak M.A."/>
            <person name="Jenkins J."/>
            <person name="Grimwood J."/>
            <person name="Chapman J."/>
            <person name="Prochnik S."/>
            <person name="Shu S."/>
            <person name="Rokhsar D."/>
            <person name="Schmutz J."/>
            <person name="Weigel D."/>
            <person name="Wright S.I."/>
        </authorList>
    </citation>
    <scope>NUCLEOTIDE SEQUENCE [LARGE SCALE GENOMIC DNA]</scope>
    <source>
        <strain evidence="14">cv. Monte Gargano</strain>
    </source>
</reference>
<keyword evidence="11" id="KW-0862">Zinc</keyword>
<dbReference type="Pfam" id="PF01485">
    <property type="entry name" value="IBR"/>
    <property type="match status" value="1"/>
</dbReference>
<dbReference type="Proteomes" id="UP000029121">
    <property type="component" value="Unassembled WGS sequence"/>
</dbReference>
<evidence type="ECO:0000256" key="10">
    <source>
        <dbReference type="ARBA" id="ARBA00022786"/>
    </source>
</evidence>
<keyword evidence="8" id="KW-0677">Repeat</keyword>
<protein>
    <recommendedName>
        <fullName evidence="5">RBR-type E3 ubiquitin transferase</fullName>
        <ecNumber evidence="5">2.3.2.31</ecNumber>
    </recommendedName>
</protein>
<dbReference type="InterPro" id="IPR044066">
    <property type="entry name" value="TRIAD_supradom"/>
</dbReference>
<dbReference type="KEGG" id="crb:17876368"/>
<dbReference type="InterPro" id="IPR013083">
    <property type="entry name" value="Znf_RING/FYVE/PHD"/>
</dbReference>
<dbReference type="InterPro" id="IPR001876">
    <property type="entry name" value="Znf_RanBP2"/>
</dbReference>
<dbReference type="GO" id="GO:0061630">
    <property type="term" value="F:ubiquitin protein ligase activity"/>
    <property type="evidence" value="ECO:0007669"/>
    <property type="project" value="UniProtKB-EC"/>
</dbReference>
<dbReference type="InterPro" id="IPR002867">
    <property type="entry name" value="IBR_dom"/>
</dbReference>
<dbReference type="EMBL" id="KB870812">
    <property type="protein sequence ID" value="EOA13162.1"/>
    <property type="molecule type" value="Genomic_DNA"/>
</dbReference>
<organism evidence="13 14">
    <name type="scientific">Capsella rubella</name>
    <dbReference type="NCBI Taxonomy" id="81985"/>
    <lineage>
        <taxon>Eukaryota</taxon>
        <taxon>Viridiplantae</taxon>
        <taxon>Streptophyta</taxon>
        <taxon>Embryophyta</taxon>
        <taxon>Tracheophyta</taxon>
        <taxon>Spermatophyta</taxon>
        <taxon>Magnoliopsida</taxon>
        <taxon>eudicotyledons</taxon>
        <taxon>Gunneridae</taxon>
        <taxon>Pentapetalae</taxon>
        <taxon>rosids</taxon>
        <taxon>malvids</taxon>
        <taxon>Brassicales</taxon>
        <taxon>Brassicaceae</taxon>
        <taxon>Camelineae</taxon>
        <taxon>Capsella</taxon>
    </lineage>
</organism>
<evidence type="ECO:0000313" key="14">
    <source>
        <dbReference type="Proteomes" id="UP000029121"/>
    </source>
</evidence>
<evidence type="ECO:0000256" key="11">
    <source>
        <dbReference type="ARBA" id="ARBA00022833"/>
    </source>
</evidence>
<dbReference type="EC" id="2.3.2.31" evidence="5"/>
<dbReference type="AlphaFoldDB" id="R0EVI8"/>
<comment type="pathway">
    <text evidence="3">Protein modification; protein ubiquitination.</text>
</comment>
<evidence type="ECO:0000256" key="6">
    <source>
        <dbReference type="ARBA" id="ARBA00022679"/>
    </source>
</evidence>
<dbReference type="GO" id="GO:0008270">
    <property type="term" value="F:zinc ion binding"/>
    <property type="evidence" value="ECO:0007669"/>
    <property type="project" value="UniProtKB-KW"/>
</dbReference>
<dbReference type="Gene3D" id="1.20.120.1750">
    <property type="match status" value="1"/>
</dbReference>
<evidence type="ECO:0000256" key="8">
    <source>
        <dbReference type="ARBA" id="ARBA00022737"/>
    </source>
</evidence>
<sequence>ISPQLQNAKDDILIFTFGVKFVVAYGGRKLPSQTMETNGERPYSVLTRDEVEEKMKKQIDDISQIFLVSKSDATVLLISLRWDSLRVSDRLDVDKEKVLTESGLKAVATDSNLDSSDVSCGICCKIAGEFFEFDDDGKVDADDVDVDVAGDDLISTPFCAHKFCKTCWSDYLDKNFFSVEENKAAIPCPQRDCRGVVGPDTIEKLTVRDQEMYQKYVLRSYREENREWKIKQCPAPYCSYEIEFHRVKEDDEHSLNVVCLCGYIFCWRCMLESHRPVTCNNATDWLCGHLKNLLEESVKVSSLSWIDNNTKPCPHCYCPMQVDDLQWGPFVTCACSGRFCWTCLIPEDAHETGYGVACVAPDLGSRAEPDFSFLDLWEASQVSLELAKSDLEAFEESEIKTPSDLMEQDIKVIREGLMLVVQCRQFLKWSCVYDYLHTEYDTAKREYLRFLQENAAALVLSYSKTIKEEAERAKKLNCDKSKLSNEASNIGNYFYHFIKTLRDGLSEVKAKSYDNYGGPHWLCDRCTYGNSWFQNACKMCCDATASNAEKLSD</sequence>
<dbReference type="eggNOG" id="KOG1815">
    <property type="taxonomic scope" value="Eukaryota"/>
</dbReference>
<evidence type="ECO:0000256" key="7">
    <source>
        <dbReference type="ARBA" id="ARBA00022723"/>
    </source>
</evidence>
<dbReference type="PROSITE" id="PS01358">
    <property type="entry name" value="ZF_RANBP2_1"/>
    <property type="match status" value="1"/>
</dbReference>
<dbReference type="STRING" id="81985.R0EVI8"/>
<dbReference type="GO" id="GO:0016567">
    <property type="term" value="P:protein ubiquitination"/>
    <property type="evidence" value="ECO:0007669"/>
    <property type="project" value="UniProtKB-UniPathway"/>
</dbReference>
<dbReference type="OrthoDB" id="10009520at2759"/>
<dbReference type="PANTHER" id="PTHR11685">
    <property type="entry name" value="RBR FAMILY RING FINGER AND IBR DOMAIN-CONTAINING"/>
    <property type="match status" value="1"/>
</dbReference>
<keyword evidence="6" id="KW-0808">Transferase</keyword>
<keyword evidence="9" id="KW-0863">Zinc-finger</keyword>
<dbReference type="UniPathway" id="UPA00143"/>
<dbReference type="Gene3D" id="3.30.40.10">
    <property type="entry name" value="Zinc/RING finger domain, C3HC4 (zinc finger)"/>
    <property type="match status" value="1"/>
</dbReference>
<evidence type="ECO:0000259" key="12">
    <source>
        <dbReference type="PROSITE" id="PS51873"/>
    </source>
</evidence>
<dbReference type="FunFam" id="3.30.40.10:FF:000892">
    <property type="entry name" value="Probable E3 ubiquitin-protein ligase ARI15"/>
    <property type="match status" value="1"/>
</dbReference>
<dbReference type="CDD" id="cd20346">
    <property type="entry name" value="BRcat_RBR_ANKIB1"/>
    <property type="match status" value="1"/>
</dbReference>
<evidence type="ECO:0000256" key="9">
    <source>
        <dbReference type="ARBA" id="ARBA00022771"/>
    </source>
</evidence>
<evidence type="ECO:0000256" key="2">
    <source>
        <dbReference type="ARBA" id="ARBA00001947"/>
    </source>
</evidence>
<keyword evidence="10" id="KW-0833">Ubl conjugation pathway</keyword>
<dbReference type="SMART" id="SM00647">
    <property type="entry name" value="IBR"/>
    <property type="match status" value="2"/>
</dbReference>
<keyword evidence="14" id="KW-1185">Reference proteome</keyword>
<feature type="non-terminal residue" evidence="13">
    <location>
        <position position="1"/>
    </location>
</feature>
<comment type="catalytic activity">
    <reaction evidence="1">
        <text>[E2 ubiquitin-conjugating enzyme]-S-ubiquitinyl-L-cysteine + [acceptor protein]-L-lysine = [E2 ubiquitin-conjugating enzyme]-L-cysteine + [acceptor protein]-N(6)-ubiquitinyl-L-lysine.</text>
        <dbReference type="EC" id="2.3.2.31"/>
    </reaction>
</comment>
<proteinExistence type="inferred from homology"/>
<dbReference type="SUPFAM" id="SSF57850">
    <property type="entry name" value="RING/U-box"/>
    <property type="match status" value="3"/>
</dbReference>